<keyword evidence="6" id="KW-1185">Reference proteome</keyword>
<dbReference type="GO" id="GO:0007157">
    <property type="term" value="P:heterophilic cell-cell adhesion via plasma membrane cell adhesion molecules"/>
    <property type="evidence" value="ECO:0007669"/>
    <property type="project" value="TreeGrafter"/>
</dbReference>
<feature type="domain" description="EGF-like" evidence="4">
    <location>
        <begin position="104"/>
        <end position="138"/>
    </location>
</feature>
<evidence type="ECO:0000256" key="2">
    <source>
        <dbReference type="PROSITE-ProRule" id="PRU00076"/>
    </source>
</evidence>
<feature type="compositionally biased region" description="Basic and acidic residues" evidence="3">
    <location>
        <begin position="684"/>
        <end position="698"/>
    </location>
</feature>
<proteinExistence type="predicted"/>
<dbReference type="PROSITE" id="PS00022">
    <property type="entry name" value="EGF_1"/>
    <property type="match status" value="2"/>
</dbReference>
<dbReference type="SMART" id="SM00181">
    <property type="entry name" value="EGF"/>
    <property type="match status" value="8"/>
</dbReference>
<dbReference type="Proteomes" id="UP001059041">
    <property type="component" value="Linkage Group LG14"/>
</dbReference>
<feature type="compositionally biased region" description="Polar residues" evidence="3">
    <location>
        <begin position="718"/>
        <end position="729"/>
    </location>
</feature>
<reference evidence="5" key="1">
    <citation type="submission" date="2021-02" db="EMBL/GenBank/DDBJ databases">
        <title>Comparative genomics reveals that relaxation of natural selection precedes convergent phenotypic evolution of cavefish.</title>
        <authorList>
            <person name="Peng Z."/>
        </authorList>
    </citation>
    <scope>NUCLEOTIDE SEQUENCE</scope>
    <source>
        <tissue evidence="5">Muscle</tissue>
    </source>
</reference>
<keyword evidence="5" id="KW-0675">Receptor</keyword>
<dbReference type="GO" id="GO:0016322">
    <property type="term" value="P:neuron remodeling"/>
    <property type="evidence" value="ECO:0007669"/>
    <property type="project" value="TreeGrafter"/>
</dbReference>
<feature type="compositionally biased region" description="Polar residues" evidence="3">
    <location>
        <begin position="856"/>
        <end position="868"/>
    </location>
</feature>
<dbReference type="GO" id="GO:0030169">
    <property type="term" value="F:low-density lipoprotein particle binding"/>
    <property type="evidence" value="ECO:0007669"/>
    <property type="project" value="TreeGrafter"/>
</dbReference>
<accession>A0A9W7WKH6</accession>
<feature type="compositionally biased region" description="Polar residues" evidence="3">
    <location>
        <begin position="738"/>
        <end position="756"/>
    </location>
</feature>
<comment type="caution">
    <text evidence="5">The sequence shown here is derived from an EMBL/GenBank/DDBJ whole genome shotgun (WGS) entry which is preliminary data.</text>
</comment>
<feature type="region of interest" description="Disordered" evidence="3">
    <location>
        <begin position="633"/>
        <end position="766"/>
    </location>
</feature>
<dbReference type="PROSITE" id="PS50026">
    <property type="entry name" value="EGF_3"/>
    <property type="match status" value="1"/>
</dbReference>
<dbReference type="InterPro" id="IPR000742">
    <property type="entry name" value="EGF"/>
</dbReference>
<sequence length="944" mass="102929">MKRYVFTTFEWAISIYIHGGSPCIRHVVSTVAVNTLSPSVKKRKRDDIIVLQGMDIFLSLGLMLLCVQCSAQKLSPTGKNVCLNPRDSSAICCSEWSQQGDECTVPLCEGERACLQDEVCVYHGLCRCKPGFYGYQCKTPCPPEFWGPDCRELCPCHPHGLCDPVTGKCSCFPNRWGNQCKNKCKCWPHGKCDPVYGNCTCDEGWWTSTCSKPCQCHSGTSTCDQATGRCLCNELYWGQRCSLRCNCYVSPCQQRTGECQCINGWWGPSCDRRCICDLSHADCLPSNGTCLCHPGYKSPFCHEPCSEGKYGRGCEKSCGHCAGGRPCSKQDGLCDACEPGWNGTRCDQRCPEGYYGHHCQEVCPKCRNKEPCIPETGVCLRCDPGWTGLRCDKPCTDGSYGDGCRFLCKTCYHGHCDHVTGSCMCLPGFQGESCNNTCPVHLYGVNCSFVCDCGNLACHPTTGACPHSSRAGLLAGLLIPLLVLILALLFCCCCCGGPVQGKEGVAVGDGSPAVRMKHHVYTVLANMTSAMPCISMWSSGLPRVTVSHHDPELTFNHSFIEQPSSGWVIDSFETDDDGEAIYCEPPREDVLTVAGGELQELNSKCNFFLDPSNFSTEDMSQAFGIPRTSSIAKSKRPSVSFAEGTKFSPKERRSSTQDLPGSVRKPKTWGVLMLSALQGGQGNHSEEDAKKAEEKNEENISSEEQGATTETPEAGSERYSSGPSRTLVNVPSGRRRTLSNTRKNAHPQSSSDGGQETDSDAEKLTTVYVTVGKTPNMAKQESSSEGPVQAMLRRLGSLQRQKEMAAQPKGRGQAIAKPPRRKLGARASEWEQTTGSGNAEVVMRKPSRKKRLSSPCIVQTTDFPQDNSAPKRPLSSILKSVPESDVPRSLLEQDSQTDAPGEHEYETVAPSDGVSTSSEVIINETVVGQAEIEPSYENVYVKHS</sequence>
<evidence type="ECO:0000259" key="4">
    <source>
        <dbReference type="PROSITE" id="PS50026"/>
    </source>
</evidence>
<feature type="region of interest" description="Disordered" evidence="3">
    <location>
        <begin position="800"/>
        <end position="917"/>
    </location>
</feature>
<evidence type="ECO:0000313" key="6">
    <source>
        <dbReference type="Proteomes" id="UP001059041"/>
    </source>
</evidence>
<dbReference type="EMBL" id="JAFHDT010000014">
    <property type="protein sequence ID" value="KAI7800703.1"/>
    <property type="molecule type" value="Genomic_DNA"/>
</dbReference>
<dbReference type="Pfam" id="PF00053">
    <property type="entry name" value="EGF_laminin"/>
    <property type="match status" value="2"/>
</dbReference>
<dbReference type="PANTHER" id="PTHR24043">
    <property type="entry name" value="SCAVENGER RECEPTOR CLASS F"/>
    <property type="match status" value="1"/>
</dbReference>
<dbReference type="AlphaFoldDB" id="A0A9W7WKH6"/>
<dbReference type="GO" id="GO:0016020">
    <property type="term" value="C:membrane"/>
    <property type="evidence" value="ECO:0007669"/>
    <property type="project" value="TreeGrafter"/>
</dbReference>
<evidence type="ECO:0000313" key="5">
    <source>
        <dbReference type="EMBL" id="KAI7800703.1"/>
    </source>
</evidence>
<evidence type="ECO:0000256" key="3">
    <source>
        <dbReference type="SAM" id="MobiDB-lite"/>
    </source>
</evidence>
<dbReference type="GO" id="GO:0005044">
    <property type="term" value="F:scavenger receptor activity"/>
    <property type="evidence" value="ECO:0007669"/>
    <property type="project" value="InterPro"/>
</dbReference>
<name>A0A9W7WKH6_TRIRA</name>
<dbReference type="PANTHER" id="PTHR24043:SF0">
    <property type="entry name" value="SCAVENGER RECEPTOR CLASS F MEMBER 1"/>
    <property type="match status" value="1"/>
</dbReference>
<keyword evidence="1 2" id="KW-0245">EGF-like domain</keyword>
<gene>
    <name evidence="5" type="ORF">IRJ41_010103</name>
</gene>
<dbReference type="Gene3D" id="2.170.300.10">
    <property type="entry name" value="Tie2 ligand-binding domain superfamily"/>
    <property type="match status" value="2"/>
</dbReference>
<organism evidence="5 6">
    <name type="scientific">Triplophysa rosa</name>
    <name type="common">Cave loach</name>
    <dbReference type="NCBI Taxonomy" id="992332"/>
    <lineage>
        <taxon>Eukaryota</taxon>
        <taxon>Metazoa</taxon>
        <taxon>Chordata</taxon>
        <taxon>Craniata</taxon>
        <taxon>Vertebrata</taxon>
        <taxon>Euteleostomi</taxon>
        <taxon>Actinopterygii</taxon>
        <taxon>Neopterygii</taxon>
        <taxon>Teleostei</taxon>
        <taxon>Ostariophysi</taxon>
        <taxon>Cypriniformes</taxon>
        <taxon>Nemacheilidae</taxon>
        <taxon>Triplophysa</taxon>
    </lineage>
</organism>
<protein>
    <submittedName>
        <fullName evidence="5">Scavenger receptor class F member 1</fullName>
    </submittedName>
</protein>
<dbReference type="InterPro" id="IPR042635">
    <property type="entry name" value="MEGF10/SREC1/2-like"/>
</dbReference>
<evidence type="ECO:0000256" key="1">
    <source>
        <dbReference type="ARBA" id="ARBA00022536"/>
    </source>
</evidence>
<comment type="caution">
    <text evidence="2">Lacks conserved residue(s) required for the propagation of feature annotation.</text>
</comment>
<dbReference type="InterPro" id="IPR002049">
    <property type="entry name" value="LE_dom"/>
</dbReference>
<feature type="disulfide bond" evidence="2">
    <location>
        <begin position="128"/>
        <end position="137"/>
    </location>
</feature>
<dbReference type="PRINTS" id="PR00011">
    <property type="entry name" value="EGFLAMININ"/>
</dbReference>
<keyword evidence="2" id="KW-1015">Disulfide bond</keyword>
<dbReference type="GO" id="GO:0016358">
    <property type="term" value="P:dendrite development"/>
    <property type="evidence" value="ECO:0007669"/>
    <property type="project" value="TreeGrafter"/>
</dbReference>